<dbReference type="RefSeq" id="WP_338008841.1">
    <property type="nucleotide sequence ID" value="NZ_JAOPKB010000015.1"/>
</dbReference>
<organism evidence="2 3">
    <name type="scientific">Natronoglomus mannanivorans</name>
    <dbReference type="NCBI Taxonomy" id="2979990"/>
    <lineage>
        <taxon>Archaea</taxon>
        <taxon>Methanobacteriati</taxon>
        <taxon>Methanobacteriota</taxon>
        <taxon>Stenosarchaea group</taxon>
        <taxon>Halobacteria</taxon>
        <taxon>Halobacteriales</taxon>
        <taxon>Natrialbaceae</taxon>
        <taxon>Natronoglomus</taxon>
    </lineage>
</organism>
<feature type="region of interest" description="Disordered" evidence="1">
    <location>
        <begin position="1"/>
        <end position="24"/>
    </location>
</feature>
<dbReference type="EMBL" id="JAOPKB010000015">
    <property type="protein sequence ID" value="MCU4974962.1"/>
    <property type="molecule type" value="Genomic_DNA"/>
</dbReference>
<evidence type="ECO:0000313" key="2">
    <source>
        <dbReference type="EMBL" id="MCU4974962.1"/>
    </source>
</evidence>
<comment type="caution">
    <text evidence="2">The sequence shown here is derived from an EMBL/GenBank/DDBJ whole genome shotgun (WGS) entry which is preliminary data.</text>
</comment>
<evidence type="ECO:0000256" key="1">
    <source>
        <dbReference type="SAM" id="MobiDB-lite"/>
    </source>
</evidence>
<dbReference type="Proteomes" id="UP001320972">
    <property type="component" value="Unassembled WGS sequence"/>
</dbReference>
<evidence type="ECO:0000313" key="3">
    <source>
        <dbReference type="Proteomes" id="UP001320972"/>
    </source>
</evidence>
<keyword evidence="3" id="KW-1185">Reference proteome</keyword>
<reference evidence="2 3" key="1">
    <citation type="submission" date="2022-09" db="EMBL/GenBank/DDBJ databases">
        <title>Enrichment on poylsaccharides allowed isolation of novel metabolic and taxonomic groups of Haloarchaea.</title>
        <authorList>
            <person name="Sorokin D.Y."/>
            <person name="Elcheninov A.G."/>
            <person name="Khizhniak T.V."/>
            <person name="Kolganova T.V."/>
            <person name="Kublanov I.V."/>
        </authorList>
    </citation>
    <scope>NUCLEOTIDE SEQUENCE [LARGE SCALE GENOMIC DNA]</scope>
    <source>
        <strain evidence="2 3">AArc-m2/3/4</strain>
    </source>
</reference>
<gene>
    <name evidence="2" type="ORF">OB955_19790</name>
</gene>
<proteinExistence type="predicted"/>
<sequence>MAKLSEESKEHLEAALEEEHPSEKDFHIRQVLQACSIDDLLEESKAK</sequence>
<protein>
    <submittedName>
        <fullName evidence="2">Uncharacterized protein</fullName>
    </submittedName>
</protein>
<accession>A0ABT2QJ76</accession>
<name>A0ABT2QJ76_9EURY</name>